<comment type="cofactor">
    <cofactor evidence="1 7">
        <name>heme</name>
        <dbReference type="ChEBI" id="CHEBI:30413"/>
    </cofactor>
</comment>
<keyword evidence="8" id="KW-0812">Transmembrane</keyword>
<comment type="caution">
    <text evidence="9">The sequence shown here is derived from an EMBL/GenBank/DDBJ whole genome shotgun (WGS) entry which is preliminary data.</text>
</comment>
<keyword evidence="8" id="KW-1133">Transmembrane helix</keyword>
<dbReference type="InterPro" id="IPR036396">
    <property type="entry name" value="Cyt_P450_sf"/>
</dbReference>
<evidence type="ECO:0000256" key="8">
    <source>
        <dbReference type="SAM" id="Phobius"/>
    </source>
</evidence>
<dbReference type="GO" id="GO:0005506">
    <property type="term" value="F:iron ion binding"/>
    <property type="evidence" value="ECO:0007669"/>
    <property type="project" value="InterPro"/>
</dbReference>
<keyword evidence="8" id="KW-0472">Membrane</keyword>
<evidence type="ECO:0000256" key="2">
    <source>
        <dbReference type="ARBA" id="ARBA00010617"/>
    </source>
</evidence>
<gene>
    <name evidence="9" type="ORF">B0T16DRAFT_380186</name>
</gene>
<organism evidence="9 10">
    <name type="scientific">Cercophora newfieldiana</name>
    <dbReference type="NCBI Taxonomy" id="92897"/>
    <lineage>
        <taxon>Eukaryota</taxon>
        <taxon>Fungi</taxon>
        <taxon>Dikarya</taxon>
        <taxon>Ascomycota</taxon>
        <taxon>Pezizomycotina</taxon>
        <taxon>Sordariomycetes</taxon>
        <taxon>Sordariomycetidae</taxon>
        <taxon>Sordariales</taxon>
        <taxon>Lasiosphaeriaceae</taxon>
        <taxon>Cercophora</taxon>
    </lineage>
</organism>
<dbReference type="EMBL" id="JAULSV010000006">
    <property type="protein sequence ID" value="KAK0641470.1"/>
    <property type="molecule type" value="Genomic_DNA"/>
</dbReference>
<dbReference type="Proteomes" id="UP001174936">
    <property type="component" value="Unassembled WGS sequence"/>
</dbReference>
<sequence length="384" mass="43994">MPSLQYDLANAFQDVFSDFQEVKPRTLVLVGGPVLLVLITVYRYFAAWYRLRHVPGPFVQSWTSLVQVKKMWEGHAHLYYNGLAEKYGEPTKYVCLFTDAAMPTMMSIMVIPGLYKWFQRWPLSTLMPSSKDKSGFGCMIGFAEKFVDERLRPDAKPQRDIIQSFIKHGLDRDQLVQEILIQILAGSDTTATAIRMTLLFLITSPPALRALLREIDDGVESGRVSSPVTNAEAFAMPYLQAVIHEGLRLYSPGVGPLYKQVPKGGDTIHGYFLPEGTQVGQNMWGIQRRKDVFGEDADVFRPERWLEAEEGRLKAMKETVDLVFGYGKYQCLGKQMAYMEINKLLVELLRRYDFSLVDPVNPMHLRSATLWMTKNFWLKITRRE</sequence>
<dbReference type="InterPro" id="IPR050121">
    <property type="entry name" value="Cytochrome_P450_monoxygenase"/>
</dbReference>
<dbReference type="GO" id="GO:0020037">
    <property type="term" value="F:heme binding"/>
    <property type="evidence" value="ECO:0007669"/>
    <property type="project" value="InterPro"/>
</dbReference>
<dbReference type="Gene3D" id="1.10.630.10">
    <property type="entry name" value="Cytochrome P450"/>
    <property type="match status" value="1"/>
</dbReference>
<keyword evidence="5 7" id="KW-0408">Iron</keyword>
<reference evidence="9" key="1">
    <citation type="submission" date="2023-06" db="EMBL/GenBank/DDBJ databases">
        <title>Genome-scale phylogeny and comparative genomics of the fungal order Sordariales.</title>
        <authorList>
            <consortium name="Lawrence Berkeley National Laboratory"/>
            <person name="Hensen N."/>
            <person name="Bonometti L."/>
            <person name="Westerberg I."/>
            <person name="Brannstrom I.O."/>
            <person name="Guillou S."/>
            <person name="Cros-Aarteil S."/>
            <person name="Calhoun S."/>
            <person name="Haridas S."/>
            <person name="Kuo A."/>
            <person name="Mondo S."/>
            <person name="Pangilinan J."/>
            <person name="Riley R."/>
            <person name="Labutti K."/>
            <person name="Andreopoulos B."/>
            <person name="Lipzen A."/>
            <person name="Chen C."/>
            <person name="Yanf M."/>
            <person name="Daum C."/>
            <person name="Ng V."/>
            <person name="Clum A."/>
            <person name="Steindorff A."/>
            <person name="Ohm R."/>
            <person name="Martin F."/>
            <person name="Silar P."/>
            <person name="Natvig D."/>
            <person name="Lalanne C."/>
            <person name="Gautier V."/>
            <person name="Ament-Velasquez S.L."/>
            <person name="Kruys A."/>
            <person name="Hutchinson M.I."/>
            <person name="Powell A.J."/>
            <person name="Barry K."/>
            <person name="Miller A.N."/>
            <person name="Grigoriev I.V."/>
            <person name="Debuchy R."/>
            <person name="Gladieux P."/>
            <person name="Thoren M.H."/>
            <person name="Johannesson H."/>
        </authorList>
    </citation>
    <scope>NUCLEOTIDE SEQUENCE</scope>
    <source>
        <strain evidence="9">SMH2532-1</strain>
    </source>
</reference>
<accession>A0AA39XX88</accession>
<comment type="similarity">
    <text evidence="2">Belongs to the cytochrome P450 family.</text>
</comment>
<feature type="binding site" description="axial binding residue" evidence="7">
    <location>
        <position position="331"/>
    </location>
    <ligand>
        <name>heme</name>
        <dbReference type="ChEBI" id="CHEBI:30413"/>
    </ligand>
    <ligandPart>
        <name>Fe</name>
        <dbReference type="ChEBI" id="CHEBI:18248"/>
    </ligandPart>
</feature>
<name>A0AA39XX88_9PEZI</name>
<dbReference type="PRINTS" id="PR00385">
    <property type="entry name" value="P450"/>
</dbReference>
<keyword evidence="10" id="KW-1185">Reference proteome</keyword>
<feature type="transmembrane region" description="Helical" evidence="8">
    <location>
        <begin position="26"/>
        <end position="45"/>
    </location>
</feature>
<dbReference type="AlphaFoldDB" id="A0AA39XX88"/>
<dbReference type="SUPFAM" id="SSF48264">
    <property type="entry name" value="Cytochrome P450"/>
    <property type="match status" value="1"/>
</dbReference>
<dbReference type="InterPro" id="IPR002403">
    <property type="entry name" value="Cyt_P450_E_grp-IV"/>
</dbReference>
<keyword evidence="6" id="KW-0503">Monooxygenase</keyword>
<evidence type="ECO:0000256" key="5">
    <source>
        <dbReference type="ARBA" id="ARBA00023004"/>
    </source>
</evidence>
<evidence type="ECO:0000313" key="10">
    <source>
        <dbReference type="Proteomes" id="UP001174936"/>
    </source>
</evidence>
<dbReference type="PANTHER" id="PTHR24305">
    <property type="entry name" value="CYTOCHROME P450"/>
    <property type="match status" value="1"/>
</dbReference>
<dbReference type="PANTHER" id="PTHR24305:SF168">
    <property type="entry name" value="P450, PUTATIVE (EUROFUNG)-RELATED"/>
    <property type="match status" value="1"/>
</dbReference>
<keyword evidence="4 7" id="KW-0479">Metal-binding</keyword>
<dbReference type="GO" id="GO:0016705">
    <property type="term" value="F:oxidoreductase activity, acting on paired donors, with incorporation or reduction of molecular oxygen"/>
    <property type="evidence" value="ECO:0007669"/>
    <property type="project" value="InterPro"/>
</dbReference>
<dbReference type="PRINTS" id="PR00465">
    <property type="entry name" value="EP450IV"/>
</dbReference>
<evidence type="ECO:0000256" key="4">
    <source>
        <dbReference type="ARBA" id="ARBA00022723"/>
    </source>
</evidence>
<evidence type="ECO:0000313" key="9">
    <source>
        <dbReference type="EMBL" id="KAK0641470.1"/>
    </source>
</evidence>
<proteinExistence type="inferred from homology"/>
<evidence type="ECO:0000256" key="1">
    <source>
        <dbReference type="ARBA" id="ARBA00001971"/>
    </source>
</evidence>
<dbReference type="InterPro" id="IPR001128">
    <property type="entry name" value="Cyt_P450"/>
</dbReference>
<dbReference type="Pfam" id="PF00067">
    <property type="entry name" value="p450"/>
    <property type="match status" value="1"/>
</dbReference>
<protein>
    <submittedName>
        <fullName evidence="9">Cytochrome P450</fullName>
    </submittedName>
</protein>
<dbReference type="GO" id="GO:0004497">
    <property type="term" value="F:monooxygenase activity"/>
    <property type="evidence" value="ECO:0007669"/>
    <property type="project" value="UniProtKB-KW"/>
</dbReference>
<keyword evidence="6" id="KW-0560">Oxidoreductase</keyword>
<keyword evidence="3 7" id="KW-0349">Heme</keyword>
<evidence type="ECO:0000256" key="6">
    <source>
        <dbReference type="ARBA" id="ARBA00023033"/>
    </source>
</evidence>
<evidence type="ECO:0000256" key="3">
    <source>
        <dbReference type="ARBA" id="ARBA00022617"/>
    </source>
</evidence>
<evidence type="ECO:0000256" key="7">
    <source>
        <dbReference type="PIRSR" id="PIRSR602403-1"/>
    </source>
</evidence>